<keyword evidence="6" id="KW-1185">Reference proteome</keyword>
<reference evidence="6" key="1">
    <citation type="submission" date="2016-10" db="EMBL/GenBank/DDBJ databases">
        <authorList>
            <person name="Varghese N."/>
            <person name="Submissions S."/>
        </authorList>
    </citation>
    <scope>NUCLEOTIDE SEQUENCE [LARGE SCALE GENOMIC DNA]</scope>
    <source>
        <strain evidence="6">DSM 18733</strain>
    </source>
</reference>
<dbReference type="SMART" id="SM00342">
    <property type="entry name" value="HTH_ARAC"/>
    <property type="match status" value="1"/>
</dbReference>
<evidence type="ECO:0000313" key="6">
    <source>
        <dbReference type="Proteomes" id="UP000199421"/>
    </source>
</evidence>
<dbReference type="InterPro" id="IPR018060">
    <property type="entry name" value="HTH_AraC"/>
</dbReference>
<keyword evidence="3" id="KW-0804">Transcription</keyword>
<dbReference type="PROSITE" id="PS01124">
    <property type="entry name" value="HTH_ARAC_FAMILY_2"/>
    <property type="match status" value="1"/>
</dbReference>
<dbReference type="Pfam" id="PF12833">
    <property type="entry name" value="HTH_18"/>
    <property type="match status" value="1"/>
</dbReference>
<dbReference type="GO" id="GO:0003700">
    <property type="term" value="F:DNA-binding transcription factor activity"/>
    <property type="evidence" value="ECO:0007669"/>
    <property type="project" value="InterPro"/>
</dbReference>
<dbReference type="AlphaFoldDB" id="A0A1H7MCD2"/>
<name>A0A1H7MCD2_OLID1</name>
<sequence>MIPIGEKHPIDGKLAEVLGHFYTIRTPLKMKPSVYHLAPNLEMMVVFNFGAPVSFSFGDKMSDARTIDHIGIIGPLRQMMNYELTGGTDLLILPFIYNGFYRLFSLAVDDFNFNNEKDVLKYIAKLENIWQQLATISDTKERLAKITTYLLASISGNDKASLPLLDSVPLIHNPAMNPVKAIAAKETVSERSIQLRFKKYTGYSPKELVRFLRFKTLLTQLFPSADIERIKWIDLVVKYGYHDQSHLIKDFKYFTGVSPKKFLSLTKDGSFCIGRE</sequence>
<dbReference type="RefSeq" id="WP_093322852.1">
    <property type="nucleotide sequence ID" value="NZ_FOAF01000001.1"/>
</dbReference>
<dbReference type="PANTHER" id="PTHR46796:SF13">
    <property type="entry name" value="HTH-TYPE TRANSCRIPTIONAL ACTIVATOR RHAS"/>
    <property type="match status" value="1"/>
</dbReference>
<protein>
    <submittedName>
        <fullName evidence="5">Helix-turn-helix domain-containing protein</fullName>
    </submittedName>
</protein>
<dbReference type="STRING" id="407022.SAMN05661044_01948"/>
<evidence type="ECO:0000256" key="2">
    <source>
        <dbReference type="ARBA" id="ARBA00023125"/>
    </source>
</evidence>
<organism evidence="5 6">
    <name type="scientific">Olivibacter domesticus</name>
    <name type="common">Pseudosphingobacterium domesticum</name>
    <dbReference type="NCBI Taxonomy" id="407022"/>
    <lineage>
        <taxon>Bacteria</taxon>
        <taxon>Pseudomonadati</taxon>
        <taxon>Bacteroidota</taxon>
        <taxon>Sphingobacteriia</taxon>
        <taxon>Sphingobacteriales</taxon>
        <taxon>Sphingobacteriaceae</taxon>
        <taxon>Olivibacter</taxon>
    </lineage>
</organism>
<gene>
    <name evidence="5" type="ORF">SAMN05661044_01948</name>
</gene>
<dbReference type="Proteomes" id="UP000199421">
    <property type="component" value="Unassembled WGS sequence"/>
</dbReference>
<keyword evidence="2" id="KW-0238">DNA-binding</keyword>
<evidence type="ECO:0000259" key="4">
    <source>
        <dbReference type="PROSITE" id="PS01124"/>
    </source>
</evidence>
<dbReference type="Gene3D" id="1.10.10.60">
    <property type="entry name" value="Homeodomain-like"/>
    <property type="match status" value="1"/>
</dbReference>
<accession>A0A1H7MCD2</accession>
<dbReference type="PANTHER" id="PTHR46796">
    <property type="entry name" value="HTH-TYPE TRANSCRIPTIONAL ACTIVATOR RHAS-RELATED"/>
    <property type="match status" value="1"/>
</dbReference>
<dbReference type="InterPro" id="IPR050204">
    <property type="entry name" value="AraC_XylS_family_regulators"/>
</dbReference>
<feature type="domain" description="HTH araC/xylS-type" evidence="4">
    <location>
        <begin position="179"/>
        <end position="265"/>
    </location>
</feature>
<keyword evidence="1" id="KW-0805">Transcription regulation</keyword>
<dbReference type="OrthoDB" id="635259at2"/>
<proteinExistence type="predicted"/>
<dbReference type="GO" id="GO:0043565">
    <property type="term" value="F:sequence-specific DNA binding"/>
    <property type="evidence" value="ECO:0007669"/>
    <property type="project" value="InterPro"/>
</dbReference>
<evidence type="ECO:0000313" key="5">
    <source>
        <dbReference type="EMBL" id="SEL08822.1"/>
    </source>
</evidence>
<dbReference type="EMBL" id="FOAF01000001">
    <property type="protein sequence ID" value="SEL08822.1"/>
    <property type="molecule type" value="Genomic_DNA"/>
</dbReference>
<evidence type="ECO:0000256" key="3">
    <source>
        <dbReference type="ARBA" id="ARBA00023163"/>
    </source>
</evidence>
<evidence type="ECO:0000256" key="1">
    <source>
        <dbReference type="ARBA" id="ARBA00023015"/>
    </source>
</evidence>